<name>A0ABU8UQ32_9ACTN</name>
<accession>A0ABU8UQ32</accession>
<comment type="caution">
    <text evidence="2">The sequence shown here is derived from an EMBL/GenBank/DDBJ whole genome shotgun (WGS) entry which is preliminary data.</text>
</comment>
<dbReference type="EMBL" id="JBBKAK010000001">
    <property type="protein sequence ID" value="MEJ8671004.1"/>
    <property type="molecule type" value="Genomic_DNA"/>
</dbReference>
<reference evidence="2 3" key="1">
    <citation type="submission" date="2024-03" db="EMBL/GenBank/DDBJ databases">
        <title>Novel Streptomyces species of biotechnological and ecological value are a feature of Machair soil.</title>
        <authorList>
            <person name="Prole J.R."/>
            <person name="Goodfellow M."/>
            <person name="Allenby N."/>
            <person name="Ward A.C."/>
        </authorList>
    </citation>
    <scope>NUCLEOTIDE SEQUENCE [LARGE SCALE GENOMIC DNA]</scope>
    <source>
        <strain evidence="2 3">MS1.AVA.1</strain>
    </source>
</reference>
<evidence type="ECO:0000313" key="2">
    <source>
        <dbReference type="EMBL" id="MEJ8671004.1"/>
    </source>
</evidence>
<sequence length="105" mass="10411">MNEGKPAKAKWWNRPRPQGPSAEPEGAAPTPDDLREPRTPAGAAGDAGARGHGADTDGDFELALPAVSDGGGGASAEGDFELARPEAGAVGDGASTEGTSSFGPR</sequence>
<protein>
    <recommendedName>
        <fullName evidence="4">Protease</fullName>
    </recommendedName>
</protein>
<evidence type="ECO:0000256" key="1">
    <source>
        <dbReference type="SAM" id="MobiDB-lite"/>
    </source>
</evidence>
<gene>
    <name evidence="2" type="ORF">WKI71_29225</name>
</gene>
<proteinExistence type="predicted"/>
<evidence type="ECO:0008006" key="4">
    <source>
        <dbReference type="Google" id="ProtNLM"/>
    </source>
</evidence>
<feature type="compositionally biased region" description="Polar residues" evidence="1">
    <location>
        <begin position="96"/>
        <end position="105"/>
    </location>
</feature>
<evidence type="ECO:0000313" key="3">
    <source>
        <dbReference type="Proteomes" id="UP001376459"/>
    </source>
</evidence>
<keyword evidence="3" id="KW-1185">Reference proteome</keyword>
<feature type="region of interest" description="Disordered" evidence="1">
    <location>
        <begin position="1"/>
        <end position="105"/>
    </location>
</feature>
<dbReference type="Proteomes" id="UP001376459">
    <property type="component" value="Unassembled WGS sequence"/>
</dbReference>
<organism evidence="2 3">
    <name type="scientific">Streptomyces machairae</name>
    <dbReference type="NCBI Taxonomy" id="3134109"/>
    <lineage>
        <taxon>Bacteria</taxon>
        <taxon>Bacillati</taxon>
        <taxon>Actinomycetota</taxon>
        <taxon>Actinomycetes</taxon>
        <taxon>Kitasatosporales</taxon>
        <taxon>Streptomycetaceae</taxon>
        <taxon>Streptomyces</taxon>
    </lineage>
</organism>